<sequence length="503" mass="56138">MKPRELENLIQDFLDGSLAEEKLETLQHELRHNPEARDLYRDFIHLQNIIELQALTPDPLAKNIIPIDRIIQRQKRRNLSIALASAAALLIISLVTMRLFFVDPVEPASLAFQTSPGTQFTISHDESADAPLGQRLVPGSRLQIKQGSAQLRFPNGVQSIVIGPADLTLHDEEQLYLRRGVARFQVPQGAEGFTVDTPDLHIVDLGTEFGVKADPDQHDEVHVLKGHVQVTAKRLRKESTTLGKGEARRIDPVGRLHAIATQDASFPSKLPNTLPYLHWSFDRDMQVSGTHPDVPHISTSAEAPTKFVDGRLGTSLSFDGKNQHLITDWPGFSKNRPRTVSFWLKLPANEDYRATPGILGWGDRTHGNKKWKVALAPSSTSGTPRLRLSWGNIWLTATSPLATNQWQHITVTSSDLLDDFGFPQAQLYINGIQQKSSYEKQGQSPLDSPIQTSTTNLKSSPLMIGSDLFVAPKDRNLFRGQIDELYIFDGHMTTKEVKQLLKP</sequence>
<keyword evidence="4" id="KW-1185">Reference proteome</keyword>
<feature type="domain" description="FecR protein" evidence="2">
    <location>
        <begin position="167"/>
        <end position="229"/>
    </location>
</feature>
<dbReference type="RefSeq" id="WP_178931613.1">
    <property type="nucleotide sequence ID" value="NZ_JACBAZ010000002.1"/>
</dbReference>
<evidence type="ECO:0000313" key="4">
    <source>
        <dbReference type="Proteomes" id="UP000557872"/>
    </source>
</evidence>
<keyword evidence="1" id="KW-1133">Transmembrane helix</keyword>
<reference evidence="3 4" key="1">
    <citation type="submission" date="2020-07" db="EMBL/GenBank/DDBJ databases">
        <title>Roseicoccus Jingziensis gen. nov., sp. nov., isolated from coastal seawater.</title>
        <authorList>
            <person name="Feng X."/>
        </authorList>
    </citation>
    <scope>NUCLEOTIDE SEQUENCE [LARGE SCALE GENOMIC DNA]</scope>
    <source>
        <strain evidence="3 4">N1E253</strain>
    </source>
</reference>
<dbReference type="Pfam" id="PF13385">
    <property type="entry name" value="Laminin_G_3"/>
    <property type="match status" value="1"/>
</dbReference>
<dbReference type="Gene3D" id="2.60.120.200">
    <property type="match status" value="1"/>
</dbReference>
<evidence type="ECO:0000313" key="3">
    <source>
        <dbReference type="EMBL" id="NWK55072.1"/>
    </source>
</evidence>
<accession>A0A851GDR1</accession>
<dbReference type="InterPro" id="IPR012373">
    <property type="entry name" value="Ferrdict_sens_TM"/>
</dbReference>
<dbReference type="EMBL" id="JACBAZ010000002">
    <property type="protein sequence ID" value="NWK55072.1"/>
    <property type="molecule type" value="Genomic_DNA"/>
</dbReference>
<dbReference type="SUPFAM" id="SSF49899">
    <property type="entry name" value="Concanavalin A-like lectins/glucanases"/>
    <property type="match status" value="1"/>
</dbReference>
<evidence type="ECO:0000256" key="1">
    <source>
        <dbReference type="SAM" id="Phobius"/>
    </source>
</evidence>
<protein>
    <submittedName>
        <fullName evidence="3">FecR domain-containing protein</fullName>
    </submittedName>
</protein>
<dbReference type="Pfam" id="PF04773">
    <property type="entry name" value="FecR"/>
    <property type="match status" value="1"/>
</dbReference>
<evidence type="ECO:0000259" key="2">
    <source>
        <dbReference type="Pfam" id="PF04773"/>
    </source>
</evidence>
<comment type="caution">
    <text evidence="3">The sequence shown here is derived from an EMBL/GenBank/DDBJ whole genome shotgun (WGS) entry which is preliminary data.</text>
</comment>
<keyword evidence="1" id="KW-0472">Membrane</keyword>
<keyword evidence="1" id="KW-0812">Transmembrane</keyword>
<dbReference type="PANTHER" id="PTHR30273">
    <property type="entry name" value="PERIPLASMIC SIGNAL SENSOR AND SIGMA FACTOR ACTIVATOR FECR-RELATED"/>
    <property type="match status" value="1"/>
</dbReference>
<feature type="transmembrane region" description="Helical" evidence="1">
    <location>
        <begin position="79"/>
        <end position="101"/>
    </location>
</feature>
<gene>
    <name evidence="3" type="ORF">HW115_05590</name>
</gene>
<dbReference type="AlphaFoldDB" id="A0A851GDR1"/>
<proteinExistence type="predicted"/>
<organism evidence="3 4">
    <name type="scientific">Oceaniferula marina</name>
    <dbReference type="NCBI Taxonomy" id="2748318"/>
    <lineage>
        <taxon>Bacteria</taxon>
        <taxon>Pseudomonadati</taxon>
        <taxon>Verrucomicrobiota</taxon>
        <taxon>Verrucomicrobiia</taxon>
        <taxon>Verrucomicrobiales</taxon>
        <taxon>Verrucomicrobiaceae</taxon>
        <taxon>Oceaniferula</taxon>
    </lineage>
</organism>
<dbReference type="PANTHER" id="PTHR30273:SF2">
    <property type="entry name" value="PROTEIN FECR"/>
    <property type="match status" value="1"/>
</dbReference>
<dbReference type="Proteomes" id="UP000557872">
    <property type="component" value="Unassembled WGS sequence"/>
</dbReference>
<dbReference type="GO" id="GO:0016989">
    <property type="term" value="F:sigma factor antagonist activity"/>
    <property type="evidence" value="ECO:0007669"/>
    <property type="project" value="TreeGrafter"/>
</dbReference>
<name>A0A851GDR1_9BACT</name>
<dbReference type="Gene3D" id="2.60.120.1440">
    <property type="match status" value="1"/>
</dbReference>
<dbReference type="InterPro" id="IPR006860">
    <property type="entry name" value="FecR"/>
</dbReference>
<dbReference type="InterPro" id="IPR013320">
    <property type="entry name" value="ConA-like_dom_sf"/>
</dbReference>